<accession>A0A1G7LJA5</accession>
<dbReference type="EMBL" id="FNBN01000002">
    <property type="protein sequence ID" value="SDF49483.1"/>
    <property type="molecule type" value="Genomic_DNA"/>
</dbReference>
<dbReference type="AlphaFoldDB" id="A0A1G7LJA5"/>
<reference evidence="2 3" key="1">
    <citation type="submission" date="2016-10" db="EMBL/GenBank/DDBJ databases">
        <authorList>
            <person name="de Groot N.N."/>
        </authorList>
    </citation>
    <scope>NUCLEOTIDE SEQUENCE [LARGE SCALE GENOMIC DNA]</scope>
    <source>
        <strain evidence="2 3">DSM 527</strain>
    </source>
</reference>
<protein>
    <submittedName>
        <fullName evidence="2">Uncharacterized protein</fullName>
    </submittedName>
</protein>
<dbReference type="Proteomes" id="UP000199045">
    <property type="component" value="Unassembled WGS sequence"/>
</dbReference>
<proteinExistence type="predicted"/>
<feature type="transmembrane region" description="Helical" evidence="1">
    <location>
        <begin position="55"/>
        <end position="78"/>
    </location>
</feature>
<organism evidence="2 3">
    <name type="scientific">Chitinophaga filiformis</name>
    <name type="common">Myxococcus filiformis</name>
    <name type="synonym">Flexibacter filiformis</name>
    <dbReference type="NCBI Taxonomy" id="104663"/>
    <lineage>
        <taxon>Bacteria</taxon>
        <taxon>Pseudomonadati</taxon>
        <taxon>Bacteroidota</taxon>
        <taxon>Chitinophagia</taxon>
        <taxon>Chitinophagales</taxon>
        <taxon>Chitinophagaceae</taxon>
        <taxon>Chitinophaga</taxon>
    </lineage>
</organism>
<dbReference type="STRING" id="104663.SAMN04488121_10284"/>
<keyword evidence="1" id="KW-0812">Transmembrane</keyword>
<feature type="transmembrane region" description="Helical" evidence="1">
    <location>
        <begin position="12"/>
        <end position="35"/>
    </location>
</feature>
<keyword evidence="1" id="KW-0472">Membrane</keyword>
<evidence type="ECO:0000313" key="3">
    <source>
        <dbReference type="Proteomes" id="UP000199045"/>
    </source>
</evidence>
<name>A0A1G7LJA5_CHIFI</name>
<gene>
    <name evidence="2" type="ORF">SAMN04488121_10284</name>
</gene>
<evidence type="ECO:0000313" key="2">
    <source>
        <dbReference type="EMBL" id="SDF49483.1"/>
    </source>
</evidence>
<evidence type="ECO:0000256" key="1">
    <source>
        <dbReference type="SAM" id="Phobius"/>
    </source>
</evidence>
<keyword evidence="1" id="KW-1133">Transmembrane helix</keyword>
<sequence length="83" mass="9546">MLCSVKLLRGLYYVILIPFMVLFIIYVPKLIRPYFIEKVNTTQGKFTNHNKSQDLIGKVVVNMMILLLIIIGSCSLILGRFIL</sequence>